<dbReference type="InterPro" id="IPR036388">
    <property type="entry name" value="WH-like_DNA-bd_sf"/>
</dbReference>
<evidence type="ECO:0000313" key="1">
    <source>
        <dbReference type="EMBL" id="KXB03722.1"/>
    </source>
</evidence>
<dbReference type="AlphaFoldDB" id="A0A133VB94"/>
<keyword evidence="2" id="KW-1185">Reference proteome</keyword>
<evidence type="ECO:0000313" key="2">
    <source>
        <dbReference type="Proteomes" id="UP000070405"/>
    </source>
</evidence>
<gene>
    <name evidence="1" type="ORF">AKJ47_01750</name>
</gene>
<accession>A0A133VB94</accession>
<protein>
    <recommendedName>
        <fullName evidence="3">ArnR1-like winged helix-turn-helix domain-containing protein</fullName>
    </recommendedName>
</protein>
<evidence type="ECO:0008006" key="3">
    <source>
        <dbReference type="Google" id="ProtNLM"/>
    </source>
</evidence>
<dbReference type="Gene3D" id="1.10.10.10">
    <property type="entry name" value="Winged helix-like DNA-binding domain superfamily/Winged helix DNA-binding domain"/>
    <property type="match status" value="1"/>
</dbReference>
<dbReference type="EMBL" id="LHYA01000016">
    <property type="protein sequence ID" value="KXB03722.1"/>
    <property type="molecule type" value="Genomic_DNA"/>
</dbReference>
<comment type="caution">
    <text evidence="1">The sequence shown here is derived from an EMBL/GenBank/DDBJ whole genome shotgun (WGS) entry which is preliminary data.</text>
</comment>
<reference evidence="1 2" key="1">
    <citation type="journal article" date="2016" name="Sci. Rep.">
        <title>Metabolic traits of an uncultured archaeal lineage -MSBL1- from brine pools of the Red Sea.</title>
        <authorList>
            <person name="Mwirichia R."/>
            <person name="Alam I."/>
            <person name="Rashid M."/>
            <person name="Vinu M."/>
            <person name="Ba-Alawi W."/>
            <person name="Anthony Kamau A."/>
            <person name="Kamanda Ngugi D."/>
            <person name="Goker M."/>
            <person name="Klenk H.P."/>
            <person name="Bajic V."/>
            <person name="Stingl U."/>
        </authorList>
    </citation>
    <scope>NUCLEOTIDE SEQUENCE [LARGE SCALE GENOMIC DNA]</scope>
    <source>
        <strain evidence="1">SCGC-AAA261G05</strain>
    </source>
</reference>
<proteinExistence type="predicted"/>
<name>A0A133VB94_9EURY</name>
<organism evidence="1 2">
    <name type="scientific">candidate division MSBL1 archaeon SCGC-AAA261G05</name>
    <dbReference type="NCBI Taxonomy" id="1698276"/>
    <lineage>
        <taxon>Archaea</taxon>
        <taxon>Methanobacteriati</taxon>
        <taxon>Methanobacteriota</taxon>
        <taxon>candidate division MSBL1</taxon>
    </lineage>
</organism>
<dbReference type="Proteomes" id="UP000070405">
    <property type="component" value="Unassembled WGS sequence"/>
</dbReference>
<sequence>MEDLLVSDVKKIEILEVLKDGKVHSFYNLSKEVGTNFNTVKKNCNFLELLDLIDIDRTTAEESATGKPRYRVEINERGRELLESAEFSNLF</sequence>
<dbReference type="SUPFAM" id="SSF46785">
    <property type="entry name" value="Winged helix' DNA-binding domain"/>
    <property type="match status" value="1"/>
</dbReference>
<dbReference type="InterPro" id="IPR036390">
    <property type="entry name" value="WH_DNA-bd_sf"/>
</dbReference>